<proteinExistence type="predicted"/>
<accession>A0A9P5P527</accession>
<feature type="chain" id="PRO_5040509245" evidence="1">
    <location>
        <begin position="24"/>
        <end position="203"/>
    </location>
</feature>
<dbReference type="AlphaFoldDB" id="A0A9P5P527"/>
<keyword evidence="3" id="KW-1185">Reference proteome</keyword>
<sequence>MPPMLQVLLALLWASACFLTTIASPVMIPANIGDNDLAGMARVVENRQAFSRRTNPGQSIKVPVKLWIANKGTSHEHWALVIDSKHGFDAQVPPPLDPFEKPRKSEPLLIPHKFDFRAESSTEQLEDLDCDAVFKNQQEMDKVFLELTQIPMKKVPTKGGSCMDYVHMALGALQKGGHIAKIPPIFAELFNQDYKKVMEMTWE</sequence>
<dbReference type="OrthoDB" id="3054873at2759"/>
<evidence type="ECO:0000313" key="3">
    <source>
        <dbReference type="Proteomes" id="UP000772434"/>
    </source>
</evidence>
<protein>
    <submittedName>
        <fullName evidence="2">Uncharacterized protein</fullName>
    </submittedName>
</protein>
<evidence type="ECO:0000313" key="2">
    <source>
        <dbReference type="EMBL" id="KAF9028223.1"/>
    </source>
</evidence>
<comment type="caution">
    <text evidence="2">The sequence shown here is derived from an EMBL/GenBank/DDBJ whole genome shotgun (WGS) entry which is preliminary data.</text>
</comment>
<evidence type="ECO:0000256" key="1">
    <source>
        <dbReference type="SAM" id="SignalP"/>
    </source>
</evidence>
<name>A0A9P5P527_9AGAR</name>
<organism evidence="2 3">
    <name type="scientific">Rhodocollybia butyracea</name>
    <dbReference type="NCBI Taxonomy" id="206335"/>
    <lineage>
        <taxon>Eukaryota</taxon>
        <taxon>Fungi</taxon>
        <taxon>Dikarya</taxon>
        <taxon>Basidiomycota</taxon>
        <taxon>Agaricomycotina</taxon>
        <taxon>Agaricomycetes</taxon>
        <taxon>Agaricomycetidae</taxon>
        <taxon>Agaricales</taxon>
        <taxon>Marasmiineae</taxon>
        <taxon>Omphalotaceae</taxon>
        <taxon>Rhodocollybia</taxon>
    </lineage>
</organism>
<dbReference type="EMBL" id="JADNRY010000741">
    <property type="protein sequence ID" value="KAF9028223.1"/>
    <property type="molecule type" value="Genomic_DNA"/>
</dbReference>
<feature type="signal peptide" evidence="1">
    <location>
        <begin position="1"/>
        <end position="23"/>
    </location>
</feature>
<keyword evidence="1" id="KW-0732">Signal</keyword>
<gene>
    <name evidence="2" type="ORF">BDP27DRAFT_1375791</name>
</gene>
<dbReference type="Proteomes" id="UP000772434">
    <property type="component" value="Unassembled WGS sequence"/>
</dbReference>
<reference evidence="2" key="1">
    <citation type="submission" date="2020-11" db="EMBL/GenBank/DDBJ databases">
        <authorList>
            <consortium name="DOE Joint Genome Institute"/>
            <person name="Ahrendt S."/>
            <person name="Riley R."/>
            <person name="Andreopoulos W."/>
            <person name="Labutti K."/>
            <person name="Pangilinan J."/>
            <person name="Ruiz-Duenas F.J."/>
            <person name="Barrasa J.M."/>
            <person name="Sanchez-Garcia M."/>
            <person name="Camarero S."/>
            <person name="Miyauchi S."/>
            <person name="Serrano A."/>
            <person name="Linde D."/>
            <person name="Babiker R."/>
            <person name="Drula E."/>
            <person name="Ayuso-Fernandez I."/>
            <person name="Pacheco R."/>
            <person name="Padilla G."/>
            <person name="Ferreira P."/>
            <person name="Barriuso J."/>
            <person name="Kellner H."/>
            <person name="Castanera R."/>
            <person name="Alfaro M."/>
            <person name="Ramirez L."/>
            <person name="Pisabarro A.G."/>
            <person name="Kuo A."/>
            <person name="Tritt A."/>
            <person name="Lipzen A."/>
            <person name="He G."/>
            <person name="Yan M."/>
            <person name="Ng V."/>
            <person name="Cullen D."/>
            <person name="Martin F."/>
            <person name="Rosso M.-N."/>
            <person name="Henrissat B."/>
            <person name="Hibbett D."/>
            <person name="Martinez A.T."/>
            <person name="Grigoriev I.V."/>
        </authorList>
    </citation>
    <scope>NUCLEOTIDE SEQUENCE</scope>
    <source>
        <strain evidence="2">AH 40177</strain>
    </source>
</reference>